<proteinExistence type="predicted"/>
<evidence type="ECO:0000313" key="3">
    <source>
        <dbReference type="Proteomes" id="UP000593562"/>
    </source>
</evidence>
<dbReference type="Proteomes" id="UP000593562">
    <property type="component" value="Unassembled WGS sequence"/>
</dbReference>
<gene>
    <name evidence="2" type="ORF">HS088_TW07G00395</name>
</gene>
<dbReference type="EMBL" id="JAAARO010000007">
    <property type="protein sequence ID" value="KAF5744815.1"/>
    <property type="molecule type" value="Genomic_DNA"/>
</dbReference>
<name>A0A7J7DEK8_TRIWF</name>
<protein>
    <submittedName>
        <fullName evidence="2">Uncharacterized protein</fullName>
    </submittedName>
</protein>
<comment type="caution">
    <text evidence="2">The sequence shown here is derived from an EMBL/GenBank/DDBJ whole genome shotgun (WGS) entry which is preliminary data.</text>
</comment>
<reference evidence="2 3" key="1">
    <citation type="journal article" date="2020" name="Nat. Commun.">
        <title>Genome of Tripterygium wilfordii and identification of cytochrome P450 involved in triptolide biosynthesis.</title>
        <authorList>
            <person name="Tu L."/>
            <person name="Su P."/>
            <person name="Zhang Z."/>
            <person name="Gao L."/>
            <person name="Wang J."/>
            <person name="Hu T."/>
            <person name="Zhou J."/>
            <person name="Zhang Y."/>
            <person name="Zhao Y."/>
            <person name="Liu Y."/>
            <person name="Song Y."/>
            <person name="Tong Y."/>
            <person name="Lu Y."/>
            <person name="Yang J."/>
            <person name="Xu C."/>
            <person name="Jia M."/>
            <person name="Peters R.J."/>
            <person name="Huang L."/>
            <person name="Gao W."/>
        </authorList>
    </citation>
    <scope>NUCLEOTIDE SEQUENCE [LARGE SCALE GENOMIC DNA]</scope>
    <source>
        <strain evidence="3">cv. XIE 37</strain>
        <tissue evidence="2">Leaf</tissue>
    </source>
</reference>
<feature type="region of interest" description="Disordered" evidence="1">
    <location>
        <begin position="271"/>
        <end position="292"/>
    </location>
</feature>
<sequence>MATQHRLLHHLDQVPGSCPSKTRHGCSKAQMCLLKILHFINSHTLFEASTETVVNCRNEEFEERTGLGIDLNARLCSWPENSQESESTECSVVENKALEISDEQAKDSVQVLTGEKSSEYKVEESIISDQRSAKICEIDNNGIDVTDENDVKVDNGKELECPGSAGAEGGKMTPFRAKESRKRDCLSMLVEAAQLIAGQDGEDESDAKKLIQPSTVLDETESASRIGLKRSKYCVVDWEGSGIDDKSPVVRSRRGRSQVLPSRFRDSVLEPWKRLPGPQRSAVASTTKRRSR</sequence>
<dbReference type="AlphaFoldDB" id="A0A7J7DEK8"/>
<dbReference type="InParanoid" id="A0A7J7DEK8"/>
<organism evidence="2 3">
    <name type="scientific">Tripterygium wilfordii</name>
    <name type="common">Thunder God vine</name>
    <dbReference type="NCBI Taxonomy" id="458696"/>
    <lineage>
        <taxon>Eukaryota</taxon>
        <taxon>Viridiplantae</taxon>
        <taxon>Streptophyta</taxon>
        <taxon>Embryophyta</taxon>
        <taxon>Tracheophyta</taxon>
        <taxon>Spermatophyta</taxon>
        <taxon>Magnoliopsida</taxon>
        <taxon>eudicotyledons</taxon>
        <taxon>Gunneridae</taxon>
        <taxon>Pentapetalae</taxon>
        <taxon>rosids</taxon>
        <taxon>fabids</taxon>
        <taxon>Celastrales</taxon>
        <taxon>Celastraceae</taxon>
        <taxon>Tripterygium</taxon>
    </lineage>
</organism>
<accession>A0A7J7DEK8</accession>
<evidence type="ECO:0000313" key="2">
    <source>
        <dbReference type="EMBL" id="KAF5744815.1"/>
    </source>
</evidence>
<keyword evidence="3" id="KW-1185">Reference proteome</keyword>
<evidence type="ECO:0000256" key="1">
    <source>
        <dbReference type="SAM" id="MobiDB-lite"/>
    </source>
</evidence>